<evidence type="ECO:0000256" key="3">
    <source>
        <dbReference type="ARBA" id="ARBA00022475"/>
    </source>
</evidence>
<feature type="transmembrane region" description="Helical" evidence="10">
    <location>
        <begin position="67"/>
        <end position="91"/>
    </location>
</feature>
<feature type="transmembrane region" description="Helical" evidence="10">
    <location>
        <begin position="283"/>
        <end position="303"/>
    </location>
</feature>
<dbReference type="OrthoDB" id="9810952at2"/>
<dbReference type="InterPro" id="IPR003445">
    <property type="entry name" value="Cat_transpt"/>
</dbReference>
<accession>A0A1U7J2Z7</accession>
<feature type="transmembrane region" description="Helical" evidence="10">
    <location>
        <begin position="182"/>
        <end position="202"/>
    </location>
</feature>
<dbReference type="InterPro" id="IPR004772">
    <property type="entry name" value="TrkH"/>
</dbReference>
<dbReference type="RefSeq" id="WP_073609690.1">
    <property type="nucleotide sequence ID" value="NZ_MRCG01000013.1"/>
</dbReference>
<feature type="transmembrane region" description="Helical" evidence="10">
    <location>
        <begin position="348"/>
        <end position="368"/>
    </location>
</feature>
<gene>
    <name evidence="11" type="ORF">NIES30_16850</name>
</gene>
<organism evidence="11 12">
    <name type="scientific">Phormidium tenue NIES-30</name>
    <dbReference type="NCBI Taxonomy" id="549789"/>
    <lineage>
        <taxon>Bacteria</taxon>
        <taxon>Bacillati</taxon>
        <taxon>Cyanobacteriota</taxon>
        <taxon>Cyanophyceae</taxon>
        <taxon>Oscillatoriophycideae</taxon>
        <taxon>Oscillatoriales</taxon>
        <taxon>Oscillatoriaceae</taxon>
        <taxon>Phormidium</taxon>
    </lineage>
</organism>
<name>A0A1U7J2Z7_9CYAN</name>
<sequence>MTVPRTICLGFLVLIAVGTLLLALPVSSTQQGWGDPLVALFTATSAVCVTGLVVVDTGTYFSDFGEAAILALIQVGGLGYMTVNTFLLLLLGRRLGLRERLAIQQSMDNSVLAGGKPLILSIIAMTLVIELTGLFCLYPVFSRDYGPSYGLWLSMFHSVSAFNNAGFGLFKDNIVGYALDPWVNAVITALVILGGIGYQVIMEFLSWLRNRLSGNRCRNPFSLHFKIVTSTTAALLVLGTLALFLIEYQNPDTLGPVAPQYKLLMAWFQSVITRTAGFNSIDIGAMGNASLFIMIALMFVGASPGSTGGGIKTTTLSILLACTRMALQGKEQVLVFRRQIATTRVLKAISVVVGSGLAVVVATALVSLTNPTVSFIDIFFEAVSAFATVGLSTGITADLSDFGKYVIAFTMYLGRVGVLLFMAALLGDPKPSSVQYPEEELLIG</sequence>
<evidence type="ECO:0000256" key="6">
    <source>
        <dbReference type="ARBA" id="ARBA00022958"/>
    </source>
</evidence>
<reference evidence="11 12" key="1">
    <citation type="submission" date="2016-11" db="EMBL/GenBank/DDBJ databases">
        <title>Draft Genome Sequences of Nine Cyanobacterial Strains from Diverse Habitats.</title>
        <authorList>
            <person name="Zhu T."/>
            <person name="Hou S."/>
            <person name="Lu X."/>
            <person name="Hess W.R."/>
        </authorList>
    </citation>
    <scope>NUCLEOTIDE SEQUENCE [LARGE SCALE GENOMIC DNA]</scope>
    <source>
        <strain evidence="11 12">NIES-30</strain>
    </source>
</reference>
<keyword evidence="12" id="KW-1185">Reference proteome</keyword>
<keyword evidence="6" id="KW-0630">Potassium</keyword>
<dbReference type="NCBIfam" id="TIGR00933">
    <property type="entry name" value="2a38"/>
    <property type="match status" value="1"/>
</dbReference>
<evidence type="ECO:0000256" key="5">
    <source>
        <dbReference type="ARBA" id="ARBA00022692"/>
    </source>
</evidence>
<evidence type="ECO:0000256" key="2">
    <source>
        <dbReference type="ARBA" id="ARBA00022448"/>
    </source>
</evidence>
<evidence type="ECO:0000256" key="1">
    <source>
        <dbReference type="ARBA" id="ARBA00004651"/>
    </source>
</evidence>
<dbReference type="PANTHER" id="PTHR32024">
    <property type="entry name" value="TRK SYSTEM POTASSIUM UPTAKE PROTEIN TRKG-RELATED"/>
    <property type="match status" value="1"/>
</dbReference>
<dbReference type="Proteomes" id="UP000185557">
    <property type="component" value="Unassembled WGS sequence"/>
</dbReference>
<feature type="transmembrane region" description="Helical" evidence="10">
    <location>
        <begin position="38"/>
        <end position="55"/>
    </location>
</feature>
<dbReference type="STRING" id="549789.NIES30_16850"/>
<evidence type="ECO:0000313" key="12">
    <source>
        <dbReference type="Proteomes" id="UP000185557"/>
    </source>
</evidence>
<evidence type="ECO:0000256" key="7">
    <source>
        <dbReference type="ARBA" id="ARBA00022989"/>
    </source>
</evidence>
<evidence type="ECO:0000256" key="8">
    <source>
        <dbReference type="ARBA" id="ARBA00023065"/>
    </source>
</evidence>
<evidence type="ECO:0000256" key="4">
    <source>
        <dbReference type="ARBA" id="ARBA00022538"/>
    </source>
</evidence>
<keyword evidence="9 10" id="KW-0472">Membrane</keyword>
<feature type="transmembrane region" description="Helical" evidence="10">
    <location>
        <begin position="118"/>
        <end position="138"/>
    </location>
</feature>
<keyword evidence="2" id="KW-0813">Transport</keyword>
<protein>
    <submittedName>
        <fullName evidence="11">ATPase</fullName>
    </submittedName>
</protein>
<keyword evidence="5 10" id="KW-0812">Transmembrane</keyword>
<keyword evidence="3" id="KW-1003">Cell membrane</keyword>
<keyword evidence="7 10" id="KW-1133">Transmembrane helix</keyword>
<feature type="transmembrane region" description="Helical" evidence="10">
    <location>
        <begin position="405"/>
        <end position="426"/>
    </location>
</feature>
<evidence type="ECO:0000256" key="9">
    <source>
        <dbReference type="ARBA" id="ARBA00023136"/>
    </source>
</evidence>
<feature type="transmembrane region" description="Helical" evidence="10">
    <location>
        <begin position="374"/>
        <end position="393"/>
    </location>
</feature>
<dbReference type="GO" id="GO:0005886">
    <property type="term" value="C:plasma membrane"/>
    <property type="evidence" value="ECO:0007669"/>
    <property type="project" value="UniProtKB-SubCell"/>
</dbReference>
<comment type="subcellular location">
    <subcellularLocation>
        <location evidence="1">Cell membrane</location>
        <topology evidence="1">Multi-pass membrane protein</topology>
    </subcellularLocation>
</comment>
<evidence type="ECO:0000313" key="11">
    <source>
        <dbReference type="EMBL" id="OKH46463.1"/>
    </source>
</evidence>
<dbReference type="PANTHER" id="PTHR32024:SF1">
    <property type="entry name" value="KTR SYSTEM POTASSIUM UPTAKE PROTEIN B"/>
    <property type="match status" value="1"/>
</dbReference>
<comment type="caution">
    <text evidence="11">The sequence shown here is derived from an EMBL/GenBank/DDBJ whole genome shotgun (WGS) entry which is preliminary data.</text>
</comment>
<dbReference type="Pfam" id="PF02386">
    <property type="entry name" value="TrkH"/>
    <property type="match status" value="1"/>
</dbReference>
<feature type="transmembrane region" description="Helical" evidence="10">
    <location>
        <begin position="223"/>
        <end position="246"/>
    </location>
</feature>
<keyword evidence="4" id="KW-0633">Potassium transport</keyword>
<proteinExistence type="predicted"/>
<evidence type="ECO:0000256" key="10">
    <source>
        <dbReference type="SAM" id="Phobius"/>
    </source>
</evidence>
<feature type="transmembrane region" description="Helical" evidence="10">
    <location>
        <begin position="150"/>
        <end position="170"/>
    </location>
</feature>
<dbReference type="GO" id="GO:0015379">
    <property type="term" value="F:potassium:chloride symporter activity"/>
    <property type="evidence" value="ECO:0007669"/>
    <property type="project" value="InterPro"/>
</dbReference>
<dbReference type="EMBL" id="MRCG01000013">
    <property type="protein sequence ID" value="OKH46463.1"/>
    <property type="molecule type" value="Genomic_DNA"/>
</dbReference>
<keyword evidence="8" id="KW-0406">Ion transport</keyword>
<dbReference type="AlphaFoldDB" id="A0A1U7J2Z7"/>